<organism evidence="3 4">
    <name type="scientific">Drosophila gunungcola</name>
    <name type="common">fruit fly</name>
    <dbReference type="NCBI Taxonomy" id="103775"/>
    <lineage>
        <taxon>Eukaryota</taxon>
        <taxon>Metazoa</taxon>
        <taxon>Ecdysozoa</taxon>
        <taxon>Arthropoda</taxon>
        <taxon>Hexapoda</taxon>
        <taxon>Insecta</taxon>
        <taxon>Pterygota</taxon>
        <taxon>Neoptera</taxon>
        <taxon>Endopterygota</taxon>
        <taxon>Diptera</taxon>
        <taxon>Brachycera</taxon>
        <taxon>Muscomorpha</taxon>
        <taxon>Ephydroidea</taxon>
        <taxon>Drosophilidae</taxon>
        <taxon>Drosophila</taxon>
        <taxon>Sophophora</taxon>
    </lineage>
</organism>
<keyword evidence="4" id="KW-1185">Reference proteome</keyword>
<accession>A0A9P9YV74</accession>
<dbReference type="EMBL" id="JAMKOV010000002">
    <property type="protein sequence ID" value="KAI8043765.1"/>
    <property type="molecule type" value="Genomic_DNA"/>
</dbReference>
<evidence type="ECO:0000256" key="1">
    <source>
        <dbReference type="ARBA" id="ARBA00008174"/>
    </source>
</evidence>
<gene>
    <name evidence="3" type="ORF">M5D96_005103</name>
</gene>
<dbReference type="InterPro" id="IPR007725">
    <property type="entry name" value="TIMELESS_C"/>
</dbReference>
<comment type="similarity">
    <text evidence="1">Belongs to the timeless family.</text>
</comment>
<proteinExistence type="inferred from homology"/>
<protein>
    <recommendedName>
        <fullName evidence="2">Timeless C-terminal domain-containing protein</fullName>
    </recommendedName>
</protein>
<evidence type="ECO:0000313" key="4">
    <source>
        <dbReference type="Proteomes" id="UP001059596"/>
    </source>
</evidence>
<evidence type="ECO:0000313" key="3">
    <source>
        <dbReference type="EMBL" id="KAI8043765.1"/>
    </source>
</evidence>
<evidence type="ECO:0000259" key="2">
    <source>
        <dbReference type="Pfam" id="PF05029"/>
    </source>
</evidence>
<sequence length="111" mass="12637">MEPVAYHCICKQKSIPVVQWNNEQSTTMLYQPFVLLLHKLGIQLPADAGSIFARIPDYWTPETMYGLAKKLGPVDKRELKSSHKNKLSIMSHKVMCIPLSTIFTLSLCVKF</sequence>
<reference evidence="3" key="1">
    <citation type="journal article" date="2023" name="Genome Biol. Evol.">
        <title>Long-read-based Genome Assembly of Drosophila gunungcola Reveals Fewer Chemosensory Genes in Flower-breeding Species.</title>
        <authorList>
            <person name="Negi A."/>
            <person name="Liao B.Y."/>
            <person name="Yeh S.D."/>
        </authorList>
    </citation>
    <scope>NUCLEOTIDE SEQUENCE</scope>
    <source>
        <strain evidence="3">Sukarami</strain>
    </source>
</reference>
<comment type="caution">
    <text evidence="3">The sequence shown here is derived from an EMBL/GenBank/DDBJ whole genome shotgun (WGS) entry which is preliminary data.</text>
</comment>
<dbReference type="Pfam" id="PF05029">
    <property type="entry name" value="TIMELESS_C"/>
    <property type="match status" value="1"/>
</dbReference>
<dbReference type="AlphaFoldDB" id="A0A9P9YV74"/>
<feature type="domain" description="Timeless C-terminal" evidence="2">
    <location>
        <begin position="6"/>
        <end position="65"/>
    </location>
</feature>
<dbReference type="Proteomes" id="UP001059596">
    <property type="component" value="Unassembled WGS sequence"/>
</dbReference>
<name>A0A9P9YV74_9MUSC</name>